<protein>
    <recommendedName>
        <fullName evidence="3">Lipoprotein with Yx(FWY)xxD motif</fullName>
    </recommendedName>
</protein>
<dbReference type="AlphaFoldDB" id="A0A5S9PJS5"/>
<dbReference type="InterPro" id="IPR005297">
    <property type="entry name" value="Lipoprotein_repeat"/>
</dbReference>
<dbReference type="Pfam" id="PF03640">
    <property type="entry name" value="Lipoprotein_15"/>
    <property type="match status" value="2"/>
</dbReference>
<gene>
    <name evidence="1" type="ORF">STARVERO_03074</name>
</gene>
<dbReference type="EMBL" id="CACSAS010000001">
    <property type="protein sequence ID" value="CAA0103950.1"/>
    <property type="molecule type" value="Genomic_DNA"/>
</dbReference>
<dbReference type="InterPro" id="IPR006311">
    <property type="entry name" value="TAT_signal"/>
</dbReference>
<evidence type="ECO:0008006" key="3">
    <source>
        <dbReference type="Google" id="ProtNLM"/>
    </source>
</evidence>
<accession>A0A5S9PJS5</accession>
<dbReference type="GO" id="GO:0043448">
    <property type="term" value="P:alkane catabolic process"/>
    <property type="evidence" value="ECO:0007669"/>
    <property type="project" value="TreeGrafter"/>
</dbReference>
<keyword evidence="2" id="KW-1185">Reference proteome</keyword>
<dbReference type="PROSITE" id="PS51318">
    <property type="entry name" value="TAT"/>
    <property type="match status" value="1"/>
</dbReference>
<dbReference type="PANTHER" id="PTHR39335">
    <property type="entry name" value="BLL4220 PROTEIN"/>
    <property type="match status" value="1"/>
</dbReference>
<sequence>MSTLLARPSLSRQRLARGAGTAAGLLLLGMSTLVPAQAAGLLTAPNGMTLYIFDSDAGGMPSCYDSCAANWPPYLGKEGAKMKSGWTLVPRKDGAQQWAYDGKPVYFFAGDKKKGDKLGDGRGGVWHAVND</sequence>
<organism evidence="1 2">
    <name type="scientific">Starkeya nomas</name>
    <dbReference type="NCBI Taxonomy" id="2666134"/>
    <lineage>
        <taxon>Bacteria</taxon>
        <taxon>Pseudomonadati</taxon>
        <taxon>Pseudomonadota</taxon>
        <taxon>Alphaproteobacteria</taxon>
        <taxon>Hyphomicrobiales</taxon>
        <taxon>Xanthobacteraceae</taxon>
        <taxon>Starkeya</taxon>
    </lineage>
</organism>
<reference evidence="1 2" key="1">
    <citation type="submission" date="2019-12" db="EMBL/GenBank/DDBJ databases">
        <authorList>
            <person name="Reyes-Prieto M."/>
        </authorList>
    </citation>
    <scope>NUCLEOTIDE SEQUENCE [LARGE SCALE GENOMIC DNA]</scope>
    <source>
        <strain evidence="1">HF14-78462</strain>
    </source>
</reference>
<dbReference type="Proteomes" id="UP000433050">
    <property type="component" value="Unassembled WGS sequence"/>
</dbReference>
<name>A0A5S9PJS5_9HYPH</name>
<proteinExistence type="predicted"/>
<evidence type="ECO:0000313" key="2">
    <source>
        <dbReference type="Proteomes" id="UP000433050"/>
    </source>
</evidence>
<evidence type="ECO:0000313" key="1">
    <source>
        <dbReference type="EMBL" id="CAA0103950.1"/>
    </source>
</evidence>
<dbReference type="RefSeq" id="WP_159599829.1">
    <property type="nucleotide sequence ID" value="NZ_CACSAS010000001.1"/>
</dbReference>
<dbReference type="PANTHER" id="PTHR39335:SF1">
    <property type="entry name" value="BLL4220 PROTEIN"/>
    <property type="match status" value="1"/>
</dbReference>